<evidence type="ECO:0000256" key="3">
    <source>
        <dbReference type="RuleBase" id="RU003457"/>
    </source>
</evidence>
<dbReference type="Pfam" id="PF02678">
    <property type="entry name" value="Pirin"/>
    <property type="match status" value="1"/>
</dbReference>
<protein>
    <submittedName>
        <fullName evidence="5">Pirin domain protein</fullName>
    </submittedName>
</protein>
<name>K0PYA7_9HYPH</name>
<dbReference type="PANTHER" id="PTHR13903:SF8">
    <property type="entry name" value="PIRIN"/>
    <property type="match status" value="1"/>
</dbReference>
<evidence type="ECO:0000313" key="5">
    <source>
        <dbReference type="EMBL" id="CCM78943.1"/>
    </source>
</evidence>
<dbReference type="eggNOG" id="COG1741">
    <property type="taxonomic scope" value="Bacteria"/>
</dbReference>
<dbReference type="InterPro" id="IPR011051">
    <property type="entry name" value="RmlC_Cupin_sf"/>
</dbReference>
<dbReference type="AlphaFoldDB" id="K0PYA7"/>
<dbReference type="Proteomes" id="UP000009319">
    <property type="component" value="Unassembled WGS sequence"/>
</dbReference>
<proteinExistence type="inferred from homology"/>
<keyword evidence="6" id="KW-1185">Reference proteome</keyword>
<dbReference type="CDD" id="cd02247">
    <property type="entry name" value="cupin_pirin_C"/>
    <property type="match status" value="1"/>
</dbReference>
<evidence type="ECO:0000256" key="1">
    <source>
        <dbReference type="ARBA" id="ARBA00008416"/>
    </source>
</evidence>
<feature type="binding site" evidence="2">
    <location>
        <position position="66"/>
    </location>
    <ligand>
        <name>Fe cation</name>
        <dbReference type="ChEBI" id="CHEBI:24875"/>
    </ligand>
</feature>
<evidence type="ECO:0000313" key="6">
    <source>
        <dbReference type="Proteomes" id="UP000009319"/>
    </source>
</evidence>
<organism evidence="5 6">
    <name type="scientific">Rhizobium mesoamericanum STM3625</name>
    <dbReference type="NCBI Taxonomy" id="1211777"/>
    <lineage>
        <taxon>Bacteria</taxon>
        <taxon>Pseudomonadati</taxon>
        <taxon>Pseudomonadota</taxon>
        <taxon>Alphaproteobacteria</taxon>
        <taxon>Hyphomicrobiales</taxon>
        <taxon>Rhizobiaceae</taxon>
        <taxon>Rhizobium/Agrobacterium group</taxon>
        <taxon>Rhizobium</taxon>
    </lineage>
</organism>
<reference evidence="5 6" key="1">
    <citation type="journal article" date="2013" name="Genome Announc.">
        <title>Draft Genome Sequence of Rhizobium mesoamericanum STM3625, a Nitrogen-Fixing Symbiont of Mimosa pudica Isolated in French Guiana (South America).</title>
        <authorList>
            <person name="Moulin L."/>
            <person name="Mornico D."/>
            <person name="Melkonian R."/>
            <person name="Klonowska A."/>
        </authorList>
    </citation>
    <scope>NUCLEOTIDE SEQUENCE [LARGE SCALE GENOMIC DNA]</scope>
    <source>
        <strain evidence="5 6">STM3625</strain>
    </source>
</reference>
<evidence type="ECO:0000259" key="4">
    <source>
        <dbReference type="Pfam" id="PF02678"/>
    </source>
</evidence>
<accession>K0PYA7</accession>
<feature type="binding site" evidence="2">
    <location>
        <position position="110"/>
    </location>
    <ligand>
        <name>Fe cation</name>
        <dbReference type="ChEBI" id="CHEBI:24875"/>
    </ligand>
</feature>
<dbReference type="InterPro" id="IPR012093">
    <property type="entry name" value="Pirin"/>
</dbReference>
<comment type="similarity">
    <text evidence="1 3">Belongs to the pirin family.</text>
</comment>
<dbReference type="PIRSF" id="PIRSF006232">
    <property type="entry name" value="Pirin"/>
    <property type="match status" value="1"/>
</dbReference>
<feature type="domain" description="Pirin N-terminal" evidence="4">
    <location>
        <begin position="42"/>
        <end position="129"/>
    </location>
</feature>
<dbReference type="InterPro" id="IPR003829">
    <property type="entry name" value="Pirin_N_dom"/>
</dbReference>
<sequence>MQHQSAVALAPTKVAERQVVHRNRASGHGPIARLMSPSDLGHYLKPFVFLDRVDADASIARGVNIHPHSGIATVTVLTEGNLHFDKGDWGNGVLDYGGVEWMQAGRGIWHGDEFTPGSSPRFSGFQLWVALPAALELGPAEWQFVPSRDTPAVGPARVILGTYQGCRSPARSFDGLNYLLVTLAPGAEWTYETPAGHEVGWLAVSHGALIADEPFLGGDMIAFDKSAAPIPLRAGTEGATFVLGSAVPHPHDLVLGYYSVHTSQQALDTGEKRIEEIRPSGARK</sequence>
<feature type="binding site" evidence="2">
    <location>
        <position position="113"/>
    </location>
    <ligand>
        <name>Fe cation</name>
        <dbReference type="ChEBI" id="CHEBI:24875"/>
    </ligand>
</feature>
<feature type="binding site" evidence="2">
    <location>
        <position position="68"/>
    </location>
    <ligand>
        <name>Fe cation</name>
        <dbReference type="ChEBI" id="CHEBI:24875"/>
    </ligand>
</feature>
<keyword evidence="2" id="KW-0408">Iron</keyword>
<comment type="caution">
    <text evidence="5">The sequence shown here is derived from an EMBL/GenBank/DDBJ whole genome shotgun (WGS) entry which is preliminary data.</text>
</comment>
<keyword evidence="2" id="KW-0479">Metal-binding</keyword>
<dbReference type="STRING" id="1211777.BN77_p11641"/>
<dbReference type="RefSeq" id="WP_007538364.1">
    <property type="nucleotide sequence ID" value="NZ_HF536773.1"/>
</dbReference>
<dbReference type="EMBL" id="CANI01000040">
    <property type="protein sequence ID" value="CCM78943.1"/>
    <property type="molecule type" value="Genomic_DNA"/>
</dbReference>
<dbReference type="HOGENOM" id="CLU_045717_2_0_5"/>
<dbReference type="SUPFAM" id="SSF51182">
    <property type="entry name" value="RmlC-like cupins"/>
    <property type="match status" value="1"/>
</dbReference>
<gene>
    <name evidence="5" type="ORF">BN77_p11641</name>
</gene>
<dbReference type="PANTHER" id="PTHR13903">
    <property type="entry name" value="PIRIN-RELATED"/>
    <property type="match status" value="1"/>
</dbReference>
<dbReference type="InterPro" id="IPR014710">
    <property type="entry name" value="RmlC-like_jellyroll"/>
</dbReference>
<evidence type="ECO:0000256" key="2">
    <source>
        <dbReference type="PIRSR" id="PIRSR006232-1"/>
    </source>
</evidence>
<comment type="cofactor">
    <cofactor evidence="2">
        <name>Fe cation</name>
        <dbReference type="ChEBI" id="CHEBI:24875"/>
    </cofactor>
    <text evidence="2">Binds 1 Fe cation per subunit.</text>
</comment>
<dbReference type="Gene3D" id="2.60.120.10">
    <property type="entry name" value="Jelly Rolls"/>
    <property type="match status" value="1"/>
</dbReference>
<dbReference type="GO" id="GO:0046872">
    <property type="term" value="F:metal ion binding"/>
    <property type="evidence" value="ECO:0007669"/>
    <property type="project" value="UniProtKB-KW"/>
</dbReference>